<dbReference type="Proteomes" id="UP000705379">
    <property type="component" value="Unassembled WGS sequence"/>
</dbReference>
<dbReference type="EMBL" id="QTKU01000005">
    <property type="protein sequence ID" value="MBS8262266.1"/>
    <property type="molecule type" value="Genomic_DNA"/>
</dbReference>
<protein>
    <submittedName>
        <fullName evidence="2">Fibronectin-binding protein</fullName>
    </submittedName>
</protein>
<name>A0A944GV21_9HYPH</name>
<evidence type="ECO:0000256" key="1">
    <source>
        <dbReference type="SAM" id="Phobius"/>
    </source>
</evidence>
<keyword evidence="1" id="KW-1133">Transmembrane helix</keyword>
<gene>
    <name evidence="2" type="ORF">DYI23_18705</name>
</gene>
<organism evidence="2 3">
    <name type="scientific">Roseibium polysiphoniae</name>
    <dbReference type="NCBI Taxonomy" id="2571221"/>
    <lineage>
        <taxon>Bacteria</taxon>
        <taxon>Pseudomonadati</taxon>
        <taxon>Pseudomonadota</taxon>
        <taxon>Alphaproteobacteria</taxon>
        <taxon>Hyphomicrobiales</taxon>
        <taxon>Stappiaceae</taxon>
        <taxon>Roseibium</taxon>
    </lineage>
</organism>
<sequence length="141" mass="14860">MLHFLNAGTLNRLAASAVVAISMAVGMALIIPGGMSAQAGFKAVISPTNVEQLEGTYSVDGRNPDGSPYKGRVYITAKSGVAFFRWEISGQTFHGQGSMAGAVLTIDWGESQPVIYQVNADGTLDGTWSGDKASEHLVRIK</sequence>
<reference evidence="2" key="1">
    <citation type="submission" date="2018-08" db="EMBL/GenBank/DDBJ databases">
        <authorList>
            <person name="Jin W."/>
            <person name="Wang H."/>
            <person name="Yang Y."/>
            <person name="Li M."/>
            <person name="Liu J."/>
        </authorList>
    </citation>
    <scope>NUCLEOTIDE SEQUENCE</scope>
    <source>
        <strain evidence="2">AESS21</strain>
    </source>
</reference>
<feature type="transmembrane region" description="Helical" evidence="1">
    <location>
        <begin position="12"/>
        <end position="32"/>
    </location>
</feature>
<evidence type="ECO:0000313" key="3">
    <source>
        <dbReference type="Proteomes" id="UP000705379"/>
    </source>
</evidence>
<keyword evidence="1" id="KW-0472">Membrane</keyword>
<accession>A0A944GV21</accession>
<evidence type="ECO:0000313" key="2">
    <source>
        <dbReference type="EMBL" id="MBS8262266.1"/>
    </source>
</evidence>
<keyword evidence="1" id="KW-0812">Transmembrane</keyword>
<reference evidence="2" key="2">
    <citation type="journal article" date="2021" name="Microorganisms">
        <title>Bacterial Dimethylsulfoniopropionate Biosynthesis in the East China Sea.</title>
        <authorList>
            <person name="Liu J."/>
            <person name="Zhang Y."/>
            <person name="Liu J."/>
            <person name="Zhong H."/>
            <person name="Williams B.T."/>
            <person name="Zheng Y."/>
            <person name="Curson A.R.J."/>
            <person name="Sun C."/>
            <person name="Sun H."/>
            <person name="Song D."/>
            <person name="Wagner Mackenzie B."/>
            <person name="Bermejo Martinez A."/>
            <person name="Todd J.D."/>
            <person name="Zhang X.H."/>
        </authorList>
    </citation>
    <scope>NUCLEOTIDE SEQUENCE</scope>
    <source>
        <strain evidence="2">AESS21</strain>
    </source>
</reference>
<dbReference type="AlphaFoldDB" id="A0A944GV21"/>
<proteinExistence type="predicted"/>
<comment type="caution">
    <text evidence="2">The sequence shown here is derived from an EMBL/GenBank/DDBJ whole genome shotgun (WGS) entry which is preliminary data.</text>
</comment>
<dbReference type="RefSeq" id="WP_213217553.1">
    <property type="nucleotide sequence ID" value="NZ_QTKU01000005.1"/>
</dbReference>